<reference evidence="2 3" key="1">
    <citation type="submission" date="2020-02" db="EMBL/GenBank/DDBJ databases">
        <title>Acidophilic actinobacteria isolated from forest soil.</title>
        <authorList>
            <person name="Golinska P."/>
        </authorList>
    </citation>
    <scope>NUCLEOTIDE SEQUENCE [LARGE SCALE GENOMIC DNA]</scope>
    <source>
        <strain evidence="2 3">NL8</strain>
    </source>
</reference>
<name>A0ABS5KH81_9ACTN</name>
<accession>A0ABS5KH81</accession>
<evidence type="ECO:0000313" key="2">
    <source>
        <dbReference type="EMBL" id="MBS2545340.1"/>
    </source>
</evidence>
<gene>
    <name evidence="2" type="ORF">KGQ19_00510</name>
</gene>
<comment type="caution">
    <text evidence="2">The sequence shown here is derived from an EMBL/GenBank/DDBJ whole genome shotgun (WGS) entry which is preliminary data.</text>
</comment>
<sequence>MIAVVVPGKAITFPATTEVNEMTGITVLAEASREFDSLVALPVLVGGRAFGEDRDYLLDEVKGLLLARATSPATRDLIWCEIVEGTRSRGDIWKTVALGMALPGLANLAKQFARDYADTSYEDLCAEVVTAFLEALRAVDVDRPAILTRMYWSTYRAVRRSAYAEVLAAKAVAAATMNAHVESEAGHPDFVLVRLVSENVITEVEAGLISAVRLDRRPLGDVAELLGISPNAALLRLRKAEMRVAAHLTGTTASSRRAFKQGRKSEAGSTSDSSESSSRTSCVEEPPGDLAA</sequence>
<evidence type="ECO:0000313" key="3">
    <source>
        <dbReference type="Proteomes" id="UP000730482"/>
    </source>
</evidence>
<dbReference type="EMBL" id="JAAFYZ010000002">
    <property type="protein sequence ID" value="MBS2545340.1"/>
    <property type="molecule type" value="Genomic_DNA"/>
</dbReference>
<organism evidence="2 3">
    <name type="scientific">Catenulispora pinistramenti</name>
    <dbReference type="NCBI Taxonomy" id="2705254"/>
    <lineage>
        <taxon>Bacteria</taxon>
        <taxon>Bacillati</taxon>
        <taxon>Actinomycetota</taxon>
        <taxon>Actinomycetes</taxon>
        <taxon>Catenulisporales</taxon>
        <taxon>Catenulisporaceae</taxon>
        <taxon>Catenulispora</taxon>
    </lineage>
</organism>
<proteinExistence type="predicted"/>
<dbReference type="Proteomes" id="UP000730482">
    <property type="component" value="Unassembled WGS sequence"/>
</dbReference>
<protein>
    <submittedName>
        <fullName evidence="2">Sigma-70 family RNA polymerase sigma factor</fullName>
    </submittedName>
</protein>
<feature type="region of interest" description="Disordered" evidence="1">
    <location>
        <begin position="253"/>
        <end position="292"/>
    </location>
</feature>
<keyword evidence="3" id="KW-1185">Reference proteome</keyword>
<evidence type="ECO:0000256" key="1">
    <source>
        <dbReference type="SAM" id="MobiDB-lite"/>
    </source>
</evidence>
<feature type="compositionally biased region" description="Low complexity" evidence="1">
    <location>
        <begin position="267"/>
        <end position="285"/>
    </location>
</feature>